<feature type="signal peptide" evidence="1">
    <location>
        <begin position="1"/>
        <end position="19"/>
    </location>
</feature>
<dbReference type="EMBL" id="JAUCMV010000002">
    <property type="protein sequence ID" value="KAK0418080.1"/>
    <property type="molecule type" value="Genomic_DNA"/>
</dbReference>
<dbReference type="Proteomes" id="UP001175271">
    <property type="component" value="Unassembled WGS sequence"/>
</dbReference>
<sequence>MKSLFFFAVLCAVFAAGLSLKCYNNFKLIDCATHTFPHSDDPNAEKFCVKVVSKEEDSWAKNCGVIFWQDKGFQERAFRCEENGHTDVTLNGEKYDRFCCDTDGCNQ</sequence>
<evidence type="ECO:0000256" key="1">
    <source>
        <dbReference type="SAM" id="SignalP"/>
    </source>
</evidence>
<reference evidence="2" key="1">
    <citation type="submission" date="2023-06" db="EMBL/GenBank/DDBJ databases">
        <title>Genomic analysis of the entomopathogenic nematode Steinernema hermaphroditum.</title>
        <authorList>
            <person name="Schwarz E.M."/>
            <person name="Heppert J.K."/>
            <person name="Baniya A."/>
            <person name="Schwartz H.T."/>
            <person name="Tan C.-H."/>
            <person name="Antoshechkin I."/>
            <person name="Sternberg P.W."/>
            <person name="Goodrich-Blair H."/>
            <person name="Dillman A.R."/>
        </authorList>
    </citation>
    <scope>NUCLEOTIDE SEQUENCE</scope>
    <source>
        <strain evidence="2">PS9179</strain>
        <tissue evidence="2">Whole animal</tissue>
    </source>
</reference>
<comment type="caution">
    <text evidence="2">The sequence shown here is derived from an EMBL/GenBank/DDBJ whole genome shotgun (WGS) entry which is preliminary data.</text>
</comment>
<feature type="chain" id="PRO_5041374463" evidence="1">
    <location>
        <begin position="20"/>
        <end position="107"/>
    </location>
</feature>
<evidence type="ECO:0000313" key="2">
    <source>
        <dbReference type="EMBL" id="KAK0418080.1"/>
    </source>
</evidence>
<accession>A0AA39I6M1</accession>
<protein>
    <submittedName>
        <fullName evidence="2">Uncharacterized protein</fullName>
    </submittedName>
</protein>
<keyword evidence="3" id="KW-1185">Reference proteome</keyword>
<name>A0AA39I6M1_9BILA</name>
<keyword evidence="1" id="KW-0732">Signal</keyword>
<evidence type="ECO:0000313" key="3">
    <source>
        <dbReference type="Proteomes" id="UP001175271"/>
    </source>
</evidence>
<proteinExistence type="predicted"/>
<organism evidence="2 3">
    <name type="scientific">Steinernema hermaphroditum</name>
    <dbReference type="NCBI Taxonomy" id="289476"/>
    <lineage>
        <taxon>Eukaryota</taxon>
        <taxon>Metazoa</taxon>
        <taxon>Ecdysozoa</taxon>
        <taxon>Nematoda</taxon>
        <taxon>Chromadorea</taxon>
        <taxon>Rhabditida</taxon>
        <taxon>Tylenchina</taxon>
        <taxon>Panagrolaimomorpha</taxon>
        <taxon>Strongyloidoidea</taxon>
        <taxon>Steinernematidae</taxon>
        <taxon>Steinernema</taxon>
    </lineage>
</organism>
<dbReference type="AlphaFoldDB" id="A0AA39I6M1"/>
<gene>
    <name evidence="2" type="ORF">QR680_013359</name>
</gene>